<dbReference type="InterPro" id="IPR008266">
    <property type="entry name" value="Tyr_kinase_AS"/>
</dbReference>
<sequence>MVENSTENTPEYVESLYYAVAEECCGDFEVGMGPEEFPERYMPWGPSIDKDYKNTPLPEELVNLLRKASLAGDERQMYELFVDSFDRWSPKCPTGFQEHVFRICGNQVDPFCDNLKINVATFVEDPGSTDFGLMETQAVFRMKNDDPFCDPQLGKEHADKTSGVDADTDARREVLGQITSCAGATLSTNFRTHLFTVFIVGSHARLIRWDRGGPIVTRTFEYAHTRSPLLEFYLRYWQLSRQQQGFEANVVALDESDKDVRAALEQFNRYDRDYWYGLSDQQRVDVEPPRRWFKLAVGGMTFIVPEPLYCRSFCMPFHRASRHSLAYCLDTESLCFLKDYWREISAGSLSESDVYDVLKERRIPNVAEKLVGADIPDTETIAGSRKLVLHRLALKTLARSLTTFKWGKVLVSCVGEVLETILKAWKAGILHRDVSAHNIMIVDRDGGSHGILLDWELSVVLEPERIREPLRSGKTGTYQFMSADLLEQPTGHPVLHSHLDDLESAYWSLVFTALHHIEITPSNARDPYVDPVGLWNQVENLFNAKFSGFNKKATLMGWAANPSLRPQFVLKGMQDLLGSLARILYGRYAPQPCMASELEDSERLRLLFDDVVQAMSPFTRDGHGKMIAAEDEDGVPPADYVVNEMRPSQWGQQRKMQSFRDSRIDALRGRKL</sequence>
<evidence type="ECO:0000313" key="3">
    <source>
        <dbReference type="Proteomes" id="UP001437256"/>
    </source>
</evidence>
<dbReference type="SUPFAM" id="SSF56112">
    <property type="entry name" value="Protein kinase-like (PK-like)"/>
    <property type="match status" value="1"/>
</dbReference>
<comment type="caution">
    <text evidence="2">The sequence shown here is derived from an EMBL/GenBank/DDBJ whole genome shotgun (WGS) entry which is preliminary data.</text>
</comment>
<evidence type="ECO:0000259" key="1">
    <source>
        <dbReference type="Pfam" id="PF17667"/>
    </source>
</evidence>
<keyword evidence="3" id="KW-1185">Reference proteome</keyword>
<feature type="domain" description="Fungal-type protein kinase" evidence="1">
    <location>
        <begin position="385"/>
        <end position="511"/>
    </location>
</feature>
<dbReference type="Proteomes" id="UP001437256">
    <property type="component" value="Unassembled WGS sequence"/>
</dbReference>
<dbReference type="PANTHER" id="PTHR38248">
    <property type="entry name" value="FUNK1 6"/>
    <property type="match status" value="1"/>
</dbReference>
<dbReference type="PROSITE" id="PS00109">
    <property type="entry name" value="PROTEIN_KINASE_TYR"/>
    <property type="match status" value="1"/>
</dbReference>
<name>A0ABR2ZD91_9AGAR</name>
<accession>A0ABR2ZD91</accession>
<dbReference type="InterPro" id="IPR040976">
    <property type="entry name" value="Pkinase_fungal"/>
</dbReference>
<proteinExistence type="predicted"/>
<dbReference type="Pfam" id="PF17667">
    <property type="entry name" value="Pkinase_fungal"/>
    <property type="match status" value="1"/>
</dbReference>
<protein>
    <recommendedName>
        <fullName evidence="1">Fungal-type protein kinase domain-containing protein</fullName>
    </recommendedName>
</protein>
<dbReference type="InterPro" id="IPR011009">
    <property type="entry name" value="Kinase-like_dom_sf"/>
</dbReference>
<dbReference type="EMBL" id="JBBXMP010000240">
    <property type="protein sequence ID" value="KAL0059240.1"/>
    <property type="molecule type" value="Genomic_DNA"/>
</dbReference>
<dbReference type="PANTHER" id="PTHR38248:SF2">
    <property type="entry name" value="FUNK1 11"/>
    <property type="match status" value="1"/>
</dbReference>
<organism evidence="2 3">
    <name type="scientific">Marasmius tenuissimus</name>
    <dbReference type="NCBI Taxonomy" id="585030"/>
    <lineage>
        <taxon>Eukaryota</taxon>
        <taxon>Fungi</taxon>
        <taxon>Dikarya</taxon>
        <taxon>Basidiomycota</taxon>
        <taxon>Agaricomycotina</taxon>
        <taxon>Agaricomycetes</taxon>
        <taxon>Agaricomycetidae</taxon>
        <taxon>Agaricales</taxon>
        <taxon>Marasmiineae</taxon>
        <taxon>Marasmiaceae</taxon>
        <taxon>Marasmius</taxon>
    </lineage>
</organism>
<dbReference type="Gene3D" id="1.10.510.10">
    <property type="entry name" value="Transferase(Phosphotransferase) domain 1"/>
    <property type="match status" value="1"/>
</dbReference>
<reference evidence="2 3" key="1">
    <citation type="submission" date="2024-05" db="EMBL/GenBank/DDBJ databases">
        <title>A draft genome resource for the thread blight pathogen Marasmius tenuissimus strain MS-2.</title>
        <authorList>
            <person name="Yulfo-Soto G.E."/>
            <person name="Baruah I.K."/>
            <person name="Amoako-Attah I."/>
            <person name="Bukari Y."/>
            <person name="Meinhardt L.W."/>
            <person name="Bailey B.A."/>
            <person name="Cohen S.P."/>
        </authorList>
    </citation>
    <scope>NUCLEOTIDE SEQUENCE [LARGE SCALE GENOMIC DNA]</scope>
    <source>
        <strain evidence="2 3">MS-2</strain>
    </source>
</reference>
<evidence type="ECO:0000313" key="2">
    <source>
        <dbReference type="EMBL" id="KAL0059240.1"/>
    </source>
</evidence>
<gene>
    <name evidence="2" type="ORF">AAF712_014018</name>
</gene>